<evidence type="ECO:0000313" key="2">
    <source>
        <dbReference type="Proteomes" id="UP000034076"/>
    </source>
</evidence>
<evidence type="ECO:0000313" key="1">
    <source>
        <dbReference type="EMBL" id="KKI51101.1"/>
    </source>
</evidence>
<dbReference type="AlphaFoldDB" id="A0A0M2NJF8"/>
<sequence>MRPYPFWFLNDTKMSMKQYRRFGPACLFVCKAHKGCPACFPDQNQYSFVKDPRLSFWYQNTTPGHGPSIKKR</sequence>
<dbReference type="EMBL" id="LAYJ01000088">
    <property type="protein sequence ID" value="KKI51101.1"/>
    <property type="molecule type" value="Genomic_DNA"/>
</dbReference>
<reference evidence="1 2" key="1">
    <citation type="submission" date="2015-04" db="EMBL/GenBank/DDBJ databases">
        <title>Draft genome sequence of bacteremic isolate Catabacter hongkongensis type strain HKU16T.</title>
        <authorList>
            <person name="Lau S.K."/>
            <person name="Teng J.L."/>
            <person name="Huang Y."/>
            <person name="Curreem S.O."/>
            <person name="Tsui S.K."/>
            <person name="Woo P.C."/>
        </authorList>
    </citation>
    <scope>NUCLEOTIDE SEQUENCE [LARGE SCALE GENOMIC DNA]</scope>
    <source>
        <strain evidence="1 2">HKU16</strain>
    </source>
</reference>
<protein>
    <submittedName>
        <fullName evidence="1">Uncharacterized protein</fullName>
    </submittedName>
</protein>
<organism evidence="1 2">
    <name type="scientific">Christensenella hongkongensis</name>
    <dbReference type="NCBI Taxonomy" id="270498"/>
    <lineage>
        <taxon>Bacteria</taxon>
        <taxon>Bacillati</taxon>
        <taxon>Bacillota</taxon>
        <taxon>Clostridia</taxon>
        <taxon>Christensenellales</taxon>
        <taxon>Christensenellaceae</taxon>
        <taxon>Christensenella</taxon>
    </lineage>
</organism>
<dbReference type="Proteomes" id="UP000034076">
    <property type="component" value="Unassembled WGS sequence"/>
</dbReference>
<dbReference type="STRING" id="270498.CHK_1488"/>
<name>A0A0M2NJF8_9FIRM</name>
<accession>A0A0M2NJF8</accession>
<keyword evidence="2" id="KW-1185">Reference proteome</keyword>
<proteinExistence type="predicted"/>
<comment type="caution">
    <text evidence="1">The sequence shown here is derived from an EMBL/GenBank/DDBJ whole genome shotgun (WGS) entry which is preliminary data.</text>
</comment>
<gene>
    <name evidence="1" type="ORF">CHK_1488</name>
</gene>